<dbReference type="InterPro" id="IPR000524">
    <property type="entry name" value="Tscrpt_reg_HTH_GntR"/>
</dbReference>
<dbReference type="STRING" id="1927124.BST13_32060"/>
<dbReference type="SMART" id="SM00345">
    <property type="entry name" value="HTH_GNTR"/>
    <property type="match status" value="1"/>
</dbReference>
<dbReference type="PRINTS" id="PR00035">
    <property type="entry name" value="HTHGNTR"/>
</dbReference>
<reference evidence="5 6" key="1">
    <citation type="submission" date="2017-02" db="EMBL/GenBank/DDBJ databases">
        <title>The new phylogeny of genus Mycobacterium.</title>
        <authorList>
            <person name="Tortoli E."/>
            <person name="Trovato A."/>
            <person name="Cirillo D.M."/>
        </authorList>
    </citation>
    <scope>NUCLEOTIDE SEQUENCE [LARGE SCALE GENOMIC DNA]</scope>
    <source>
        <strain evidence="5 6">RW6</strain>
    </source>
</reference>
<proteinExistence type="predicted"/>
<evidence type="ECO:0000313" key="6">
    <source>
        <dbReference type="Proteomes" id="UP000192448"/>
    </source>
</evidence>
<comment type="caution">
    <text evidence="5">The sequence shown here is derived from an EMBL/GenBank/DDBJ whole genome shotgun (WGS) entry which is preliminary data.</text>
</comment>
<dbReference type="Gene3D" id="1.20.120.530">
    <property type="entry name" value="GntR ligand-binding domain-like"/>
    <property type="match status" value="1"/>
</dbReference>
<evidence type="ECO:0000256" key="2">
    <source>
        <dbReference type="ARBA" id="ARBA00023125"/>
    </source>
</evidence>
<keyword evidence="2" id="KW-0238">DNA-binding</keyword>
<organism evidence="5 6">
    <name type="scientific">Mycobacterium aquaticum</name>
    <dbReference type="NCBI Taxonomy" id="1927124"/>
    <lineage>
        <taxon>Bacteria</taxon>
        <taxon>Bacillati</taxon>
        <taxon>Actinomycetota</taxon>
        <taxon>Actinomycetes</taxon>
        <taxon>Mycobacteriales</taxon>
        <taxon>Mycobacteriaceae</taxon>
        <taxon>Mycobacterium</taxon>
    </lineage>
</organism>
<dbReference type="InterPro" id="IPR011711">
    <property type="entry name" value="GntR_C"/>
</dbReference>
<dbReference type="Gene3D" id="1.10.10.10">
    <property type="entry name" value="Winged helix-like DNA-binding domain superfamily/Winged helix DNA-binding domain"/>
    <property type="match status" value="1"/>
</dbReference>
<dbReference type="Proteomes" id="UP000192448">
    <property type="component" value="Unassembled WGS sequence"/>
</dbReference>
<dbReference type="CDD" id="cd07377">
    <property type="entry name" value="WHTH_GntR"/>
    <property type="match status" value="1"/>
</dbReference>
<dbReference type="SMART" id="SM00895">
    <property type="entry name" value="FCD"/>
    <property type="match status" value="1"/>
</dbReference>
<dbReference type="InterPro" id="IPR008920">
    <property type="entry name" value="TF_FadR/GntR_C"/>
</dbReference>
<dbReference type="GO" id="GO:0003677">
    <property type="term" value="F:DNA binding"/>
    <property type="evidence" value="ECO:0007669"/>
    <property type="project" value="UniProtKB-KW"/>
</dbReference>
<dbReference type="AlphaFoldDB" id="A0A1X0A8Q3"/>
<accession>A0A1X0A8Q3</accession>
<protein>
    <recommendedName>
        <fullName evidence="4">HTH gntR-type domain-containing protein</fullName>
    </recommendedName>
</protein>
<dbReference type="InterPro" id="IPR036388">
    <property type="entry name" value="WH-like_DNA-bd_sf"/>
</dbReference>
<dbReference type="PANTHER" id="PTHR43537">
    <property type="entry name" value="TRANSCRIPTIONAL REGULATOR, GNTR FAMILY"/>
    <property type="match status" value="1"/>
</dbReference>
<gene>
    <name evidence="5" type="ORF">BST13_32060</name>
</gene>
<evidence type="ECO:0000256" key="3">
    <source>
        <dbReference type="ARBA" id="ARBA00023163"/>
    </source>
</evidence>
<feature type="domain" description="HTH gntR-type" evidence="4">
    <location>
        <begin position="2"/>
        <end position="72"/>
    </location>
</feature>
<dbReference type="EMBL" id="MVHF01000050">
    <property type="protein sequence ID" value="ORA26295.1"/>
    <property type="molecule type" value="Genomic_DNA"/>
</dbReference>
<dbReference type="Pfam" id="PF07729">
    <property type="entry name" value="FCD"/>
    <property type="match status" value="1"/>
</dbReference>
<evidence type="ECO:0000259" key="4">
    <source>
        <dbReference type="PROSITE" id="PS50949"/>
    </source>
</evidence>
<dbReference type="SUPFAM" id="SSF46785">
    <property type="entry name" value="Winged helix' DNA-binding domain"/>
    <property type="match status" value="1"/>
</dbReference>
<sequence length="237" mass="26111">MLRPRQQVENQLRSAILSGTFGRGDRLPSETQLAEQLRVSRATVREALRSLTQAGLIRKEAGAKGGSFVEDFDHHTLGNLLVERLNNTLELGSITYAEVDAFRNILEVPVVRLAAEHRDELHLAALRDVIDHEKAAAVTDPAISEYNRNFHTILADASGNRLLAAFVAALHRLAQPLEFIETSPELGRRAVIHHIDIVSAVAAHDADAAAEAMHKHLNYLRDHARSGQQVEPPSKTS</sequence>
<evidence type="ECO:0000313" key="5">
    <source>
        <dbReference type="EMBL" id="ORA26295.1"/>
    </source>
</evidence>
<dbReference type="PROSITE" id="PS50949">
    <property type="entry name" value="HTH_GNTR"/>
    <property type="match status" value="1"/>
</dbReference>
<evidence type="ECO:0000256" key="1">
    <source>
        <dbReference type="ARBA" id="ARBA00023015"/>
    </source>
</evidence>
<name>A0A1X0A8Q3_9MYCO</name>
<keyword evidence="6" id="KW-1185">Reference proteome</keyword>
<dbReference type="GO" id="GO:0003700">
    <property type="term" value="F:DNA-binding transcription factor activity"/>
    <property type="evidence" value="ECO:0007669"/>
    <property type="project" value="InterPro"/>
</dbReference>
<keyword evidence="1" id="KW-0805">Transcription regulation</keyword>
<dbReference type="InterPro" id="IPR036390">
    <property type="entry name" value="WH_DNA-bd_sf"/>
</dbReference>
<dbReference type="Pfam" id="PF00392">
    <property type="entry name" value="GntR"/>
    <property type="match status" value="1"/>
</dbReference>
<dbReference type="PANTHER" id="PTHR43537:SF5">
    <property type="entry name" value="UXU OPERON TRANSCRIPTIONAL REGULATOR"/>
    <property type="match status" value="1"/>
</dbReference>
<dbReference type="SUPFAM" id="SSF48008">
    <property type="entry name" value="GntR ligand-binding domain-like"/>
    <property type="match status" value="1"/>
</dbReference>
<keyword evidence="3" id="KW-0804">Transcription</keyword>